<name>A0A1J8QH23_9AGAM</name>
<evidence type="ECO:0000256" key="3">
    <source>
        <dbReference type="ARBA" id="ARBA00022803"/>
    </source>
</evidence>
<reference evidence="10 11" key="1">
    <citation type="submission" date="2016-03" db="EMBL/GenBank/DDBJ databases">
        <title>Comparative genomics of the ectomycorrhizal sister species Rhizopogon vinicolor and Rhizopogon vesiculosus (Basidiomycota: Boletales) reveals a divergence of the mating type B locus.</title>
        <authorList>
            <person name="Mujic A.B."/>
            <person name="Kuo A."/>
            <person name="Tritt A."/>
            <person name="Lipzen A."/>
            <person name="Chen C."/>
            <person name="Johnson J."/>
            <person name="Sharma A."/>
            <person name="Barry K."/>
            <person name="Grigoriev I.V."/>
            <person name="Spatafora J.W."/>
        </authorList>
    </citation>
    <scope>NUCLEOTIDE SEQUENCE [LARGE SCALE GENOMIC DNA]</scope>
    <source>
        <strain evidence="10 11">AM-OR11-056</strain>
    </source>
</reference>
<keyword evidence="3 7" id="KW-0802">TPR repeat</keyword>
<sequence length="597" mass="67925">MATVLPQAAESSFEEKMAALESTPLFMKSLPSEESDDPVIQALQSLAFEGTPDEIAQNFKEQGNDYFKGKRYREALDFYTQGIDAKPSDLSLHEVLLCNRAACNLELSEKLVHCLDNQVLDQFEENYGSALRDCAKALTLNDKSSKAYYRSSVALLALDRLEESLDCCDRCLTYNPENVGVRSVRDRASRAKVEKTRQESEKKERLHKEQREKRLLQMAFKERNLFAVYNPKGSTENPYEPHFDPEDPERGTLIIPVFFLYPQYATSDVIAHFVEDTTFSTHIYQMFPPQAPPPIWDKSAQYTANNLIVYAMTRRKRLLKIGKKMTLRDVCNAAKGKEGEYDDGLELKDGCLTFVIVPKGEVEQNWVDDFKRTRGYYQTSIRQLIAKKTSTKASSSASIPVMSVNNKILRTANAPTTSPDETEISVAQALIDLENNVPELKSELRALQISAAREVDVRGGKKAIVVFVPVPQLKAFHKVQQRLTRELEKKFSDRHVVFVAQRRMLSKPTRNSRVKQKRPRSRTLTNVHEKILEDLVFPTEIVGKRTRVSVDGSKLLKVILDPKDATSLEYKLDSFSSVYRRLTGKDVTFEFPPANQE</sequence>
<dbReference type="AlphaFoldDB" id="A0A1J8QH23"/>
<comment type="caution">
    <text evidence="10">The sequence shown here is derived from an EMBL/GenBank/DDBJ whole genome shotgun (WGS) entry which is preliminary data.</text>
</comment>
<dbReference type="GO" id="GO:0005634">
    <property type="term" value="C:nucleus"/>
    <property type="evidence" value="ECO:0007669"/>
    <property type="project" value="TreeGrafter"/>
</dbReference>
<dbReference type="InterPro" id="IPR019734">
    <property type="entry name" value="TPR_rpt"/>
</dbReference>
<dbReference type="InterPro" id="IPR011990">
    <property type="entry name" value="TPR-like_helical_dom_sf"/>
</dbReference>
<evidence type="ECO:0000256" key="1">
    <source>
        <dbReference type="ARBA" id="ARBA00007820"/>
    </source>
</evidence>
<feature type="region of interest" description="Disordered" evidence="8">
    <location>
        <begin position="185"/>
        <end position="210"/>
    </location>
</feature>
<dbReference type="InterPro" id="IPR047861">
    <property type="entry name" value="Ribosomal_eS7_CS"/>
</dbReference>
<dbReference type="SMART" id="SM00028">
    <property type="entry name" value="TPR"/>
    <property type="match status" value="2"/>
</dbReference>
<evidence type="ECO:0000256" key="8">
    <source>
        <dbReference type="SAM" id="MobiDB-lite"/>
    </source>
</evidence>
<dbReference type="GO" id="GO:0051879">
    <property type="term" value="F:Hsp90 protein binding"/>
    <property type="evidence" value="ECO:0007669"/>
    <property type="project" value="InterPro"/>
</dbReference>
<feature type="domain" description="Cns1/TTC4 wheel" evidence="9">
    <location>
        <begin position="245"/>
        <end position="370"/>
    </location>
</feature>
<evidence type="ECO:0000256" key="5">
    <source>
        <dbReference type="ARBA" id="ARBA00023274"/>
    </source>
</evidence>
<dbReference type="OrthoDB" id="1724687at2759"/>
<comment type="similarity">
    <text evidence="1">Belongs to the eukaryotic ribosomal protein eS7 family.</text>
</comment>
<proteinExistence type="inferred from homology"/>
<dbReference type="Pfam" id="PF18972">
    <property type="entry name" value="Wheel"/>
    <property type="match status" value="1"/>
</dbReference>
<dbReference type="GO" id="GO:0006457">
    <property type="term" value="P:protein folding"/>
    <property type="evidence" value="ECO:0007669"/>
    <property type="project" value="TreeGrafter"/>
</dbReference>
<evidence type="ECO:0000313" key="11">
    <source>
        <dbReference type="Proteomes" id="UP000183567"/>
    </source>
</evidence>
<evidence type="ECO:0000256" key="2">
    <source>
        <dbReference type="ARBA" id="ARBA00022737"/>
    </source>
</evidence>
<dbReference type="Proteomes" id="UP000183567">
    <property type="component" value="Unassembled WGS sequence"/>
</dbReference>
<dbReference type="PANTHER" id="PTHR46035:SF1">
    <property type="entry name" value="TETRATRICOPEPTIDE REPEAT PROTEIN 4"/>
    <property type="match status" value="1"/>
</dbReference>
<dbReference type="GO" id="GO:0005829">
    <property type="term" value="C:cytosol"/>
    <property type="evidence" value="ECO:0007669"/>
    <property type="project" value="TreeGrafter"/>
</dbReference>
<protein>
    <recommendedName>
        <fullName evidence="9">Cns1/TTC4 wheel domain-containing protein</fullName>
    </recommendedName>
</protein>
<dbReference type="SUPFAM" id="SSF48452">
    <property type="entry name" value="TPR-like"/>
    <property type="match status" value="1"/>
</dbReference>
<gene>
    <name evidence="10" type="ORF">AZE42_05992</name>
</gene>
<comment type="similarity">
    <text evidence="6">Belongs to the TTC4 family.</text>
</comment>
<keyword evidence="11" id="KW-1185">Reference proteome</keyword>
<evidence type="ECO:0000256" key="6">
    <source>
        <dbReference type="ARBA" id="ARBA00023602"/>
    </source>
</evidence>
<dbReference type="PROSITE" id="PS50005">
    <property type="entry name" value="TPR"/>
    <property type="match status" value="1"/>
</dbReference>
<evidence type="ECO:0000313" key="10">
    <source>
        <dbReference type="EMBL" id="OJA19243.1"/>
    </source>
</evidence>
<dbReference type="GO" id="GO:0030544">
    <property type="term" value="F:Hsp70 protein binding"/>
    <property type="evidence" value="ECO:0007669"/>
    <property type="project" value="TreeGrafter"/>
</dbReference>
<keyword evidence="4" id="KW-0689">Ribosomal protein</keyword>
<feature type="repeat" description="TPR" evidence="7">
    <location>
        <begin position="56"/>
        <end position="89"/>
    </location>
</feature>
<dbReference type="GO" id="GO:1990904">
    <property type="term" value="C:ribonucleoprotein complex"/>
    <property type="evidence" value="ECO:0007669"/>
    <property type="project" value="UniProtKB-KW"/>
</dbReference>
<dbReference type="Pfam" id="PF01251">
    <property type="entry name" value="Ribosomal_S7e"/>
    <property type="match status" value="1"/>
</dbReference>
<dbReference type="GO" id="GO:0003735">
    <property type="term" value="F:structural constituent of ribosome"/>
    <property type="evidence" value="ECO:0007669"/>
    <property type="project" value="InterPro"/>
</dbReference>
<keyword evidence="2" id="KW-0677">Repeat</keyword>
<dbReference type="PANTHER" id="PTHR46035">
    <property type="entry name" value="TETRATRICOPEPTIDE REPEAT PROTEIN 4"/>
    <property type="match status" value="1"/>
</dbReference>
<evidence type="ECO:0000256" key="4">
    <source>
        <dbReference type="ARBA" id="ARBA00022980"/>
    </source>
</evidence>
<dbReference type="CDD" id="cd21377">
    <property type="entry name" value="CTWD_Cns1-like"/>
    <property type="match status" value="1"/>
</dbReference>
<dbReference type="GO" id="GO:0006412">
    <property type="term" value="P:translation"/>
    <property type="evidence" value="ECO:0007669"/>
    <property type="project" value="InterPro"/>
</dbReference>
<dbReference type="EMBL" id="LVVM01001119">
    <property type="protein sequence ID" value="OJA19243.1"/>
    <property type="molecule type" value="Genomic_DNA"/>
</dbReference>
<accession>A0A1J8QH23</accession>
<evidence type="ECO:0000256" key="7">
    <source>
        <dbReference type="PROSITE-ProRule" id="PRU00339"/>
    </source>
</evidence>
<dbReference type="InterPro" id="IPR000554">
    <property type="entry name" value="Ribosomal_eS7"/>
</dbReference>
<organism evidence="10 11">
    <name type="scientific">Rhizopogon vesiculosus</name>
    <dbReference type="NCBI Taxonomy" id="180088"/>
    <lineage>
        <taxon>Eukaryota</taxon>
        <taxon>Fungi</taxon>
        <taxon>Dikarya</taxon>
        <taxon>Basidiomycota</taxon>
        <taxon>Agaricomycotina</taxon>
        <taxon>Agaricomycetes</taxon>
        <taxon>Agaricomycetidae</taxon>
        <taxon>Boletales</taxon>
        <taxon>Suillineae</taxon>
        <taxon>Rhizopogonaceae</taxon>
        <taxon>Rhizopogon</taxon>
    </lineage>
</organism>
<dbReference type="STRING" id="180088.A0A1J8QH23"/>
<dbReference type="PROSITE" id="PS00948">
    <property type="entry name" value="RIBOSOMAL_S7E"/>
    <property type="match status" value="1"/>
</dbReference>
<dbReference type="Gene3D" id="1.25.40.10">
    <property type="entry name" value="Tetratricopeptide repeat domain"/>
    <property type="match status" value="1"/>
</dbReference>
<keyword evidence="5" id="KW-0687">Ribonucleoprotein</keyword>
<dbReference type="InterPro" id="IPR044059">
    <property type="entry name" value="Csn1/TTC4_wheel"/>
</dbReference>
<evidence type="ECO:0000259" key="9">
    <source>
        <dbReference type="Pfam" id="PF18972"/>
    </source>
</evidence>
<dbReference type="GO" id="GO:0005840">
    <property type="term" value="C:ribosome"/>
    <property type="evidence" value="ECO:0007669"/>
    <property type="project" value="UniProtKB-KW"/>
</dbReference>